<evidence type="ECO:0000259" key="6">
    <source>
        <dbReference type="SMART" id="SM00062"/>
    </source>
</evidence>
<dbReference type="Proteomes" id="UP001049518">
    <property type="component" value="Chromosome"/>
</dbReference>
<dbReference type="InterPro" id="IPR018313">
    <property type="entry name" value="SBP_3_CS"/>
</dbReference>
<gene>
    <name evidence="7" type="ORF">AGRA3207_002767</name>
</gene>
<evidence type="ECO:0000313" key="8">
    <source>
        <dbReference type="Proteomes" id="UP001049518"/>
    </source>
</evidence>
<dbReference type="Pfam" id="PF00497">
    <property type="entry name" value="SBP_bac_3"/>
    <property type="match status" value="1"/>
</dbReference>
<evidence type="ECO:0000256" key="1">
    <source>
        <dbReference type="ARBA" id="ARBA00004196"/>
    </source>
</evidence>
<feature type="chain" id="PRO_5045973611" evidence="5">
    <location>
        <begin position="23"/>
        <end position="283"/>
    </location>
</feature>
<name>A0ABX8QV58_9ACTN</name>
<feature type="domain" description="Solute-binding protein family 3/N-terminal" evidence="6">
    <location>
        <begin position="33"/>
        <end position="244"/>
    </location>
</feature>
<feature type="signal peptide" evidence="5">
    <location>
        <begin position="1"/>
        <end position="22"/>
    </location>
</feature>
<proteinExistence type="inferred from homology"/>
<dbReference type="PROSITE" id="PS01039">
    <property type="entry name" value="SBP_BACTERIAL_3"/>
    <property type="match status" value="1"/>
</dbReference>
<evidence type="ECO:0000313" key="7">
    <source>
        <dbReference type="EMBL" id="QXJ21864.1"/>
    </source>
</evidence>
<comment type="similarity">
    <text evidence="2 4">Belongs to the bacterial solute-binding protein 3 family.</text>
</comment>
<organism evidence="7 8">
    <name type="scientific">Actinomadura graeca</name>
    <dbReference type="NCBI Taxonomy" id="2750812"/>
    <lineage>
        <taxon>Bacteria</taxon>
        <taxon>Bacillati</taxon>
        <taxon>Actinomycetota</taxon>
        <taxon>Actinomycetes</taxon>
        <taxon>Streptosporangiales</taxon>
        <taxon>Thermomonosporaceae</taxon>
        <taxon>Actinomadura</taxon>
    </lineage>
</organism>
<evidence type="ECO:0000256" key="3">
    <source>
        <dbReference type="ARBA" id="ARBA00022729"/>
    </source>
</evidence>
<accession>A0ABX8QV58</accession>
<keyword evidence="3 5" id="KW-0732">Signal</keyword>
<dbReference type="SMART" id="SM00062">
    <property type="entry name" value="PBPb"/>
    <property type="match status" value="1"/>
</dbReference>
<dbReference type="SUPFAM" id="SSF53850">
    <property type="entry name" value="Periplasmic binding protein-like II"/>
    <property type="match status" value="1"/>
</dbReference>
<dbReference type="PANTHER" id="PTHR35936:SF17">
    <property type="entry name" value="ARGININE-BINDING EXTRACELLULAR PROTEIN ARTP"/>
    <property type="match status" value="1"/>
</dbReference>
<protein>
    <submittedName>
        <fullName evidence="7">Transporter substrate-binding domain-containing protein</fullName>
    </submittedName>
</protein>
<sequence length="283" mass="30724">MAVMRRILLCFVLLLAAGCARGSEEKDTILRDRLTVGVANDGPGFAAGTTNLSGFDIDLMKFLADSLGLPYAPTILTSRDRIGFLKARSANLVVSSFSITKERNDMGIDFAGPYIVSDQALLVRVGDHRITGLASVRNKSVCTVGSTTGSEVDIPGARMGTRKPTTTACTAEMDKHNADAVFNDTLILYGFLQANPGRYRVVLPGTFGQLQYYGVGFLAGHHDDCLKLNEKIRLFLREKWRGVFQTQLPQAAKAYPGGDTSKGDFESQFKPKEADITSLSCKL</sequence>
<dbReference type="PANTHER" id="PTHR35936">
    <property type="entry name" value="MEMBRANE-BOUND LYTIC MUREIN TRANSGLYCOSYLASE F"/>
    <property type="match status" value="1"/>
</dbReference>
<evidence type="ECO:0000256" key="2">
    <source>
        <dbReference type="ARBA" id="ARBA00010333"/>
    </source>
</evidence>
<comment type="subcellular location">
    <subcellularLocation>
        <location evidence="1">Cell envelope</location>
    </subcellularLocation>
</comment>
<evidence type="ECO:0000256" key="4">
    <source>
        <dbReference type="RuleBase" id="RU003744"/>
    </source>
</evidence>
<keyword evidence="8" id="KW-1185">Reference proteome</keyword>
<dbReference type="EMBL" id="CP059572">
    <property type="protein sequence ID" value="QXJ21864.1"/>
    <property type="molecule type" value="Genomic_DNA"/>
</dbReference>
<dbReference type="InterPro" id="IPR001638">
    <property type="entry name" value="Solute-binding_3/MltF_N"/>
</dbReference>
<evidence type="ECO:0000256" key="5">
    <source>
        <dbReference type="SAM" id="SignalP"/>
    </source>
</evidence>
<dbReference type="PROSITE" id="PS51257">
    <property type="entry name" value="PROKAR_LIPOPROTEIN"/>
    <property type="match status" value="1"/>
</dbReference>
<dbReference type="Gene3D" id="3.40.190.10">
    <property type="entry name" value="Periplasmic binding protein-like II"/>
    <property type="match status" value="2"/>
</dbReference>
<reference evidence="7" key="1">
    <citation type="submission" date="2020-07" db="EMBL/GenBank/DDBJ databases">
        <authorList>
            <person name="Tarantini F.S."/>
            <person name="Hong K.W."/>
            <person name="Chan K.G."/>
        </authorList>
    </citation>
    <scope>NUCLEOTIDE SEQUENCE</scope>
    <source>
        <strain evidence="7">32-07</strain>
    </source>
</reference>